<reference evidence="2 3" key="1">
    <citation type="journal article" date="2021" name="MBio">
        <title>Poor Competitiveness of Bradyrhizobium in Pigeon Pea Root Colonization in Indian Soils.</title>
        <authorList>
            <person name="Chalasani D."/>
            <person name="Basu A."/>
            <person name="Pullabhotla S.V.S.R.N."/>
            <person name="Jorrin B."/>
            <person name="Neal A.L."/>
            <person name="Poole P.S."/>
            <person name="Podile A.R."/>
            <person name="Tkacz A."/>
        </authorList>
    </citation>
    <scope>NUCLEOTIDE SEQUENCE [LARGE SCALE GENOMIC DNA]</scope>
    <source>
        <strain evidence="2 3">HU14</strain>
    </source>
</reference>
<accession>A0ABS7HTJ6</accession>
<feature type="domain" description="VOC" evidence="1">
    <location>
        <begin position="4"/>
        <end position="128"/>
    </location>
</feature>
<dbReference type="InterPro" id="IPR004360">
    <property type="entry name" value="Glyas_Fos-R_dOase_dom"/>
</dbReference>
<dbReference type="SUPFAM" id="SSF54593">
    <property type="entry name" value="Glyoxalase/Bleomycin resistance protein/Dihydroxybiphenyl dioxygenase"/>
    <property type="match status" value="1"/>
</dbReference>
<dbReference type="PANTHER" id="PTHR36503:SF3">
    <property type="entry name" value="BLR0126 PROTEIN"/>
    <property type="match status" value="1"/>
</dbReference>
<dbReference type="RefSeq" id="WP_220302051.1">
    <property type="nucleotide sequence ID" value="NZ_JAEUAW010000017.1"/>
</dbReference>
<protein>
    <recommendedName>
        <fullName evidence="1">VOC domain-containing protein</fullName>
    </recommendedName>
</protein>
<evidence type="ECO:0000259" key="1">
    <source>
        <dbReference type="PROSITE" id="PS51819"/>
    </source>
</evidence>
<evidence type="ECO:0000313" key="2">
    <source>
        <dbReference type="EMBL" id="MBW9095349.1"/>
    </source>
</evidence>
<organism evidence="2 3">
    <name type="scientific">Microbacterium jejuense</name>
    <dbReference type="NCBI Taxonomy" id="1263637"/>
    <lineage>
        <taxon>Bacteria</taxon>
        <taxon>Bacillati</taxon>
        <taxon>Actinomycetota</taxon>
        <taxon>Actinomycetes</taxon>
        <taxon>Micrococcales</taxon>
        <taxon>Microbacteriaceae</taxon>
        <taxon>Microbacterium</taxon>
    </lineage>
</organism>
<keyword evidence="3" id="KW-1185">Reference proteome</keyword>
<name>A0ABS7HTJ6_9MICO</name>
<dbReference type="Proteomes" id="UP001196843">
    <property type="component" value="Unassembled WGS sequence"/>
</dbReference>
<dbReference type="EMBL" id="JAEUAW010000017">
    <property type="protein sequence ID" value="MBW9095349.1"/>
    <property type="molecule type" value="Genomic_DNA"/>
</dbReference>
<dbReference type="InterPro" id="IPR029068">
    <property type="entry name" value="Glyas_Bleomycin-R_OHBP_Dase"/>
</dbReference>
<dbReference type="Pfam" id="PF00903">
    <property type="entry name" value="Glyoxalase"/>
    <property type="match status" value="1"/>
</dbReference>
<dbReference type="PROSITE" id="PS51819">
    <property type="entry name" value="VOC"/>
    <property type="match status" value="1"/>
</dbReference>
<dbReference type="InterPro" id="IPR037523">
    <property type="entry name" value="VOC_core"/>
</dbReference>
<gene>
    <name evidence="2" type="ORF">JNB62_16825</name>
</gene>
<dbReference type="PANTHER" id="PTHR36503">
    <property type="entry name" value="BLR2520 PROTEIN"/>
    <property type="match status" value="1"/>
</dbReference>
<dbReference type="Gene3D" id="3.10.180.10">
    <property type="entry name" value="2,3-Dihydroxybiphenyl 1,2-Dioxygenase, domain 1"/>
    <property type="match status" value="1"/>
</dbReference>
<proteinExistence type="predicted"/>
<sequence>MELQLSMVVLEVADLEASVRFYQRLGLDIPDVEPGGRPVVAHRMGSGVTLLITTAFASVYDPTWSRPSGGGYSQMLEFYVGEDAVVDSRWAELLDAGYVGRMPPTQTAGPYAAIVEDPDGNVVLLTSDEAASPEA</sequence>
<comment type="caution">
    <text evidence="2">The sequence shown here is derived from an EMBL/GenBank/DDBJ whole genome shotgun (WGS) entry which is preliminary data.</text>
</comment>
<evidence type="ECO:0000313" key="3">
    <source>
        <dbReference type="Proteomes" id="UP001196843"/>
    </source>
</evidence>